<organism evidence="2 3">
    <name type="scientific">Chitinophaga silvisoli</name>
    <dbReference type="NCBI Taxonomy" id="2291814"/>
    <lineage>
        <taxon>Bacteria</taxon>
        <taxon>Pseudomonadati</taxon>
        <taxon>Bacteroidota</taxon>
        <taxon>Chitinophagia</taxon>
        <taxon>Chitinophagales</taxon>
        <taxon>Chitinophagaceae</taxon>
        <taxon>Chitinophaga</taxon>
    </lineage>
</organism>
<evidence type="ECO:0000259" key="1">
    <source>
        <dbReference type="Pfam" id="PF03235"/>
    </source>
</evidence>
<name>A0A3E1P8K6_9BACT</name>
<keyword evidence="3" id="KW-1185">Reference proteome</keyword>
<dbReference type="EMBL" id="QTJV01000001">
    <property type="protein sequence ID" value="RFM36512.1"/>
    <property type="molecule type" value="Genomic_DNA"/>
</dbReference>
<dbReference type="RefSeq" id="WP_116851834.1">
    <property type="nucleotide sequence ID" value="NZ_QTJV01000001.1"/>
</dbReference>
<dbReference type="Pfam" id="PF03235">
    <property type="entry name" value="GmrSD_N"/>
    <property type="match status" value="1"/>
</dbReference>
<gene>
    <name evidence="2" type="ORF">DXN04_03145</name>
</gene>
<dbReference type="Proteomes" id="UP000261174">
    <property type="component" value="Unassembled WGS sequence"/>
</dbReference>
<sequence>MQTNSLLQLLKEYKIVIPPIQRDYAQGRNTGKIPQIRGRFLDAIVQVLTDASLRPLELDFIYGYTGQDQDQLFFYPLDGQQRLTTLFLIHWYVAQKEKISEQLLEKFSYATRKSSREFCQRLVSFKAKGGFDSIDEEIMNQSWFFASWQNDPTINAMLVMLKEIEKSFQTLPNRVWEQLAGDHPRLIFHILPMDDLGLPDDLYIKMNARGKELTDFEHFKSKFSEILDSKNAGVFNIAVDKEWSDLFWNIFKNNEKITDLAKDVDNGFLNFFWYLTHILTTQQEIQLDVKEDWITTINKVYKGREDNIQFLFACLNLFEDLQRKPGQVWTDYFYTEAADFHPSKVRLFYINAKINLFEKCAVNYMTDTFVLREQLILYTFIHIHLNQKTVPAEFYRTLRNHLEFASDSFVKISNLKVLYATMDKLVEGLIAEDDLSFSKRQIEEEKKKKELIAKYPDLKEIVYHLEDHTLLRGNIGIFDFDAELKIYGDLFNQIFIEKFDYFGISKALLTFGNYTQEYGQYMRRFGNTSIIVWREIFNESANRKGFEHTKKILKAYLDKFRYNPAITNEIILQEYLDQFVQDADRPKDIFYYYLKHPNFSTWNGSSTDGYYWWQDFKNKPYEAVMLFRTNYIGRHWSPFLLELSFRNENCKLENYDAPLVFSNGQVIFEIRNVNNGFRFKAADDLSAAYLQEIIKGNEQFTDDGIYKITQNADGLDLEDRIEKCNTFLNSLIH</sequence>
<protein>
    <submittedName>
        <fullName evidence="2">DUF262 domain-containing protein</fullName>
    </submittedName>
</protein>
<proteinExistence type="predicted"/>
<accession>A0A3E1P8K6</accession>
<dbReference type="OrthoDB" id="3654724at2"/>
<dbReference type="AlphaFoldDB" id="A0A3E1P8K6"/>
<comment type="caution">
    <text evidence="2">The sequence shown here is derived from an EMBL/GenBank/DDBJ whole genome shotgun (WGS) entry which is preliminary data.</text>
</comment>
<dbReference type="InterPro" id="IPR004919">
    <property type="entry name" value="GmrSD_N"/>
</dbReference>
<reference evidence="2 3" key="1">
    <citation type="submission" date="2018-08" db="EMBL/GenBank/DDBJ databases">
        <title>Chitinophaga sp. K20C18050901, a novel bacterium isolated from forest soil.</title>
        <authorList>
            <person name="Wang C."/>
        </authorList>
    </citation>
    <scope>NUCLEOTIDE SEQUENCE [LARGE SCALE GENOMIC DNA]</scope>
    <source>
        <strain evidence="2 3">K20C18050901</strain>
    </source>
</reference>
<evidence type="ECO:0000313" key="3">
    <source>
        <dbReference type="Proteomes" id="UP000261174"/>
    </source>
</evidence>
<feature type="domain" description="GmrSD restriction endonucleases N-terminal" evidence="1">
    <location>
        <begin position="7"/>
        <end position="223"/>
    </location>
</feature>
<evidence type="ECO:0000313" key="2">
    <source>
        <dbReference type="EMBL" id="RFM36512.1"/>
    </source>
</evidence>